<name>A0AAV7TMA6_PLEWA</name>
<keyword evidence="3" id="KW-1185">Reference proteome</keyword>
<gene>
    <name evidence="2" type="ORF">NDU88_002979</name>
</gene>
<reference evidence="2" key="1">
    <citation type="journal article" date="2022" name="bioRxiv">
        <title>Sequencing and chromosome-scale assembly of the giantPleurodeles waltlgenome.</title>
        <authorList>
            <person name="Brown T."/>
            <person name="Elewa A."/>
            <person name="Iarovenko S."/>
            <person name="Subramanian E."/>
            <person name="Araus A.J."/>
            <person name="Petzold A."/>
            <person name="Susuki M."/>
            <person name="Suzuki K.-i.T."/>
            <person name="Hayashi T."/>
            <person name="Toyoda A."/>
            <person name="Oliveira C."/>
            <person name="Osipova E."/>
            <person name="Leigh N.D."/>
            <person name="Simon A."/>
            <person name="Yun M.H."/>
        </authorList>
    </citation>
    <scope>NUCLEOTIDE SEQUENCE</scope>
    <source>
        <strain evidence="2">20211129_DDA</strain>
        <tissue evidence="2">Liver</tissue>
    </source>
</reference>
<evidence type="ECO:0000256" key="1">
    <source>
        <dbReference type="SAM" id="MobiDB-lite"/>
    </source>
</evidence>
<proteinExistence type="predicted"/>
<organism evidence="2 3">
    <name type="scientific">Pleurodeles waltl</name>
    <name type="common">Iberian ribbed newt</name>
    <dbReference type="NCBI Taxonomy" id="8319"/>
    <lineage>
        <taxon>Eukaryota</taxon>
        <taxon>Metazoa</taxon>
        <taxon>Chordata</taxon>
        <taxon>Craniata</taxon>
        <taxon>Vertebrata</taxon>
        <taxon>Euteleostomi</taxon>
        <taxon>Amphibia</taxon>
        <taxon>Batrachia</taxon>
        <taxon>Caudata</taxon>
        <taxon>Salamandroidea</taxon>
        <taxon>Salamandridae</taxon>
        <taxon>Pleurodelinae</taxon>
        <taxon>Pleurodeles</taxon>
    </lineage>
</organism>
<evidence type="ECO:0000313" key="3">
    <source>
        <dbReference type="Proteomes" id="UP001066276"/>
    </source>
</evidence>
<accession>A0AAV7TMA6</accession>
<dbReference type="AlphaFoldDB" id="A0AAV7TMA6"/>
<sequence length="184" mass="20072">MNDCSCGGPLYQATRPCSDPQGTLSATRSHCQRPFSLKGSLHVERVHIPGTAKPFLRRERALLVFTHCPLKEVPAPLALEDRTVVRRDPVEPLQLAEVRRSPGIGTCSKLFRLGERALQGYTPLHPGRSACPSAPGDRASARRDPTEPQQSARGPPPHRSQAATPLISNKKGISIVFSWPMTIS</sequence>
<protein>
    <submittedName>
        <fullName evidence="2">Uncharacterized protein</fullName>
    </submittedName>
</protein>
<comment type="caution">
    <text evidence="2">The sequence shown here is derived from an EMBL/GenBank/DDBJ whole genome shotgun (WGS) entry which is preliminary data.</text>
</comment>
<feature type="region of interest" description="Disordered" evidence="1">
    <location>
        <begin position="121"/>
        <end position="167"/>
    </location>
</feature>
<dbReference type="EMBL" id="JANPWB010000006">
    <property type="protein sequence ID" value="KAJ1177727.1"/>
    <property type="molecule type" value="Genomic_DNA"/>
</dbReference>
<evidence type="ECO:0000313" key="2">
    <source>
        <dbReference type="EMBL" id="KAJ1177727.1"/>
    </source>
</evidence>
<dbReference type="Proteomes" id="UP001066276">
    <property type="component" value="Chromosome 3_2"/>
</dbReference>